<keyword evidence="1" id="KW-0812">Transmembrane</keyword>
<keyword evidence="1" id="KW-1133">Transmembrane helix</keyword>
<dbReference type="Proteomes" id="UP001499990">
    <property type="component" value="Unassembled WGS sequence"/>
</dbReference>
<feature type="transmembrane region" description="Helical" evidence="1">
    <location>
        <begin position="124"/>
        <end position="147"/>
    </location>
</feature>
<feature type="transmembrane region" description="Helical" evidence="1">
    <location>
        <begin position="80"/>
        <end position="103"/>
    </location>
</feature>
<feature type="transmembrane region" description="Helical" evidence="1">
    <location>
        <begin position="256"/>
        <end position="274"/>
    </location>
</feature>
<evidence type="ECO:0000313" key="2">
    <source>
        <dbReference type="EMBL" id="GAA3368835.1"/>
    </source>
</evidence>
<feature type="transmembrane region" description="Helical" evidence="1">
    <location>
        <begin position="196"/>
        <end position="214"/>
    </location>
</feature>
<evidence type="ECO:0000313" key="3">
    <source>
        <dbReference type="Proteomes" id="UP001499990"/>
    </source>
</evidence>
<keyword evidence="3" id="KW-1185">Reference proteome</keyword>
<sequence>MTALAGTAPAVGPRARFGGLLAAEWIKLWSLRSTAWAYAVGALAMLGINVNASVADYNNWPEYSQGIKELFVPIWAMRDAFNLGASMVMMLAAGSIGALTIVGEYGTGQFRTTFAAVPARRSVVAAKLSVTTAVMLVYGTVVAFTSFGVTQAILSGRHVGMPLDYPGALRAVTASALLAPVSALVGMGLGAIVRHTATTIVTLTGVLLLLPSLLNEQNALSAAVEHALPQGAWQRLTEVGDSPVPVLYPASITGSWIVYAAWALVAAVVTVVAVDRRDL</sequence>
<name>A0ABP6S5L3_9ACTN</name>
<comment type="caution">
    <text evidence="2">The sequence shown here is derived from an EMBL/GenBank/DDBJ whole genome shotgun (WGS) entry which is preliminary data.</text>
</comment>
<accession>A0ABP6S5L3</accession>
<evidence type="ECO:0000256" key="1">
    <source>
        <dbReference type="SAM" id="Phobius"/>
    </source>
</evidence>
<dbReference type="RefSeq" id="WP_345034687.1">
    <property type="nucleotide sequence ID" value="NZ_BAAAYL010000001.1"/>
</dbReference>
<reference evidence="3" key="1">
    <citation type="journal article" date="2019" name="Int. J. Syst. Evol. Microbiol.">
        <title>The Global Catalogue of Microorganisms (GCM) 10K type strain sequencing project: providing services to taxonomists for standard genome sequencing and annotation.</title>
        <authorList>
            <consortium name="The Broad Institute Genomics Platform"/>
            <consortium name="The Broad Institute Genome Sequencing Center for Infectious Disease"/>
            <person name="Wu L."/>
            <person name="Ma J."/>
        </authorList>
    </citation>
    <scope>NUCLEOTIDE SEQUENCE [LARGE SCALE GENOMIC DNA]</scope>
    <source>
        <strain evidence="3">JCM 9651</strain>
    </source>
</reference>
<feature type="transmembrane region" description="Helical" evidence="1">
    <location>
        <begin position="35"/>
        <end position="54"/>
    </location>
</feature>
<gene>
    <name evidence="2" type="ORF">GCM10020367_08790</name>
</gene>
<feature type="transmembrane region" description="Helical" evidence="1">
    <location>
        <begin position="167"/>
        <end position="189"/>
    </location>
</feature>
<proteinExistence type="predicted"/>
<protein>
    <submittedName>
        <fullName evidence="2">ABC transporter permease</fullName>
    </submittedName>
</protein>
<organism evidence="2 3">
    <name type="scientific">Streptomyces sannanensis</name>
    <dbReference type="NCBI Taxonomy" id="285536"/>
    <lineage>
        <taxon>Bacteria</taxon>
        <taxon>Bacillati</taxon>
        <taxon>Actinomycetota</taxon>
        <taxon>Actinomycetes</taxon>
        <taxon>Kitasatosporales</taxon>
        <taxon>Streptomycetaceae</taxon>
        <taxon>Streptomyces</taxon>
    </lineage>
</organism>
<keyword evidence="1" id="KW-0472">Membrane</keyword>
<dbReference type="EMBL" id="BAAAYL010000001">
    <property type="protein sequence ID" value="GAA3368835.1"/>
    <property type="molecule type" value="Genomic_DNA"/>
</dbReference>